<sequence length="192" mass="21688">MTNPSLFNEKRTAQAAAFLLHRAGGRLPLLKLMKLMYLAERESLKEYGEPITGDKLVAMPHGPVLSITYNLMNGALDSQQGGWESWMEDRAGHDVALRDESRIRSPEQDLLELSQSDLDVLQGVWEKFGHMSKWDIRDYTHHGGCPEWEDPNGSSRPIPMTTLFKALGYSEEGVRSAIEHLRERENLGHAFG</sequence>
<evidence type="ECO:0000313" key="2">
    <source>
        <dbReference type="EMBL" id="RMX08521.1"/>
    </source>
</evidence>
<dbReference type="Proteomes" id="UP000278006">
    <property type="component" value="Unassembled WGS sequence"/>
</dbReference>
<comment type="caution">
    <text evidence="2">The sequence shown here is derived from an EMBL/GenBank/DDBJ whole genome shotgun (WGS) entry which is preliminary data.</text>
</comment>
<dbReference type="Pfam" id="PF13274">
    <property type="entry name" value="SocA_Panacea"/>
    <property type="match status" value="1"/>
</dbReference>
<dbReference type="RefSeq" id="WP_122227204.1">
    <property type="nucleotide sequence ID" value="NZ_RDQO01000001.1"/>
</dbReference>
<evidence type="ECO:0000259" key="1">
    <source>
        <dbReference type="Pfam" id="PF13274"/>
    </source>
</evidence>
<organism evidence="2 3">
    <name type="scientific">Corticibacter populi</name>
    <dbReference type="NCBI Taxonomy" id="1550736"/>
    <lineage>
        <taxon>Bacteria</taxon>
        <taxon>Pseudomonadati</taxon>
        <taxon>Pseudomonadota</taxon>
        <taxon>Betaproteobacteria</taxon>
        <taxon>Burkholderiales</taxon>
        <taxon>Comamonadaceae</taxon>
        <taxon>Corticibacter</taxon>
    </lineage>
</organism>
<keyword evidence="3" id="KW-1185">Reference proteome</keyword>
<gene>
    <name evidence="2" type="ORF">D8I35_05445</name>
</gene>
<dbReference type="OrthoDB" id="9813053at2"/>
<evidence type="ECO:0000313" key="3">
    <source>
        <dbReference type="Proteomes" id="UP000278006"/>
    </source>
</evidence>
<name>A0A3M6QZY9_9BURK</name>
<dbReference type="EMBL" id="RDQO01000001">
    <property type="protein sequence ID" value="RMX08521.1"/>
    <property type="molecule type" value="Genomic_DNA"/>
</dbReference>
<dbReference type="AlphaFoldDB" id="A0A3M6QZY9"/>
<dbReference type="InterPro" id="IPR025272">
    <property type="entry name" value="SocA_Panacea"/>
</dbReference>
<proteinExistence type="predicted"/>
<protein>
    <submittedName>
        <fullName evidence="2">DUF4065 domain-containing protein</fullName>
    </submittedName>
</protein>
<feature type="domain" description="Antitoxin SocA-like Panacea" evidence="1">
    <location>
        <begin position="32"/>
        <end position="143"/>
    </location>
</feature>
<reference evidence="2 3" key="1">
    <citation type="submission" date="2018-10" db="EMBL/GenBank/DDBJ databases">
        <title>Draft genome of Cortibacter populi DSM10536.</title>
        <authorList>
            <person name="Bernier A.-M."/>
            <person name="Bernard K."/>
        </authorList>
    </citation>
    <scope>NUCLEOTIDE SEQUENCE [LARGE SCALE GENOMIC DNA]</scope>
    <source>
        <strain evidence="2 3">DSM 105136</strain>
    </source>
</reference>
<accession>A0A3M6QZY9</accession>